<dbReference type="EMBL" id="FAXA01000332">
    <property type="protein sequence ID" value="CUV02881.1"/>
    <property type="molecule type" value="Genomic_DNA"/>
</dbReference>
<dbReference type="Gene3D" id="3.30.70.1230">
    <property type="entry name" value="Nucleotide cyclase"/>
    <property type="match status" value="1"/>
</dbReference>
<organism evidence="1">
    <name type="scientific">hydrothermal vent metagenome</name>
    <dbReference type="NCBI Taxonomy" id="652676"/>
    <lineage>
        <taxon>unclassified sequences</taxon>
        <taxon>metagenomes</taxon>
        <taxon>ecological metagenomes</taxon>
    </lineage>
</organism>
<dbReference type="InterPro" id="IPR029787">
    <property type="entry name" value="Nucleotide_cyclase"/>
</dbReference>
<accession>A0A160V9T5</accession>
<name>A0A160V9T5_9ZZZZ</name>
<reference evidence="1" key="1">
    <citation type="submission" date="2015-10" db="EMBL/GenBank/DDBJ databases">
        <authorList>
            <person name="Gilbert D.G."/>
        </authorList>
    </citation>
    <scope>NUCLEOTIDE SEQUENCE</scope>
</reference>
<sequence>MWKRSAGEVITEEEGYFGSAVVMATRIMDESKGGQILVFDLLRQVAEGPSNTKHQYSDFGRRTLKGFEDEEQIYEVLWQATA</sequence>
<gene>
    <name evidence="1" type="ORF">MGWOODY_Clf645</name>
</gene>
<dbReference type="AlphaFoldDB" id="A0A160V9T5"/>
<protein>
    <submittedName>
        <fullName evidence="1">Uncharacterized protein</fullName>
    </submittedName>
</protein>
<proteinExistence type="predicted"/>
<evidence type="ECO:0000313" key="1">
    <source>
        <dbReference type="EMBL" id="CUV02881.1"/>
    </source>
</evidence>
<dbReference type="SUPFAM" id="SSF55073">
    <property type="entry name" value="Nucleotide cyclase"/>
    <property type="match status" value="1"/>
</dbReference>